<proteinExistence type="inferred from homology"/>
<accession>A0A8S8ZMQ2</accession>
<dbReference type="VEuPathDB" id="FungiDB:SMAC_03834"/>
<organism evidence="9 10">
    <name type="scientific">Sordaria macrospora</name>
    <dbReference type="NCBI Taxonomy" id="5147"/>
    <lineage>
        <taxon>Eukaryota</taxon>
        <taxon>Fungi</taxon>
        <taxon>Dikarya</taxon>
        <taxon>Ascomycota</taxon>
        <taxon>Pezizomycotina</taxon>
        <taxon>Sordariomycetes</taxon>
        <taxon>Sordariomycetidae</taxon>
        <taxon>Sordariales</taxon>
        <taxon>Sordariaceae</taxon>
        <taxon>Sordaria</taxon>
    </lineage>
</organism>
<dbReference type="EMBL" id="NMPR01000112">
    <property type="protein sequence ID" value="KAA8630176.1"/>
    <property type="molecule type" value="Genomic_DNA"/>
</dbReference>
<evidence type="ECO:0000259" key="7">
    <source>
        <dbReference type="Pfam" id="PF00349"/>
    </source>
</evidence>
<dbReference type="PROSITE" id="PS51748">
    <property type="entry name" value="HEXOKINASE_2"/>
    <property type="match status" value="1"/>
</dbReference>
<evidence type="ECO:0000256" key="1">
    <source>
        <dbReference type="ARBA" id="ARBA00009225"/>
    </source>
</evidence>
<evidence type="ECO:0000259" key="8">
    <source>
        <dbReference type="Pfam" id="PF03727"/>
    </source>
</evidence>
<evidence type="ECO:0000256" key="6">
    <source>
        <dbReference type="RuleBase" id="RU362007"/>
    </source>
</evidence>
<dbReference type="SUPFAM" id="SSF53067">
    <property type="entry name" value="Actin-like ATPase domain"/>
    <property type="match status" value="2"/>
</dbReference>
<keyword evidence="3 6" id="KW-0547">Nucleotide-binding</keyword>
<dbReference type="PRINTS" id="PR00475">
    <property type="entry name" value="HEXOKINASE"/>
</dbReference>
<evidence type="ECO:0000313" key="10">
    <source>
        <dbReference type="Proteomes" id="UP000433876"/>
    </source>
</evidence>
<dbReference type="OMA" id="PDFQPFE"/>
<dbReference type="GO" id="GO:0006006">
    <property type="term" value="P:glucose metabolic process"/>
    <property type="evidence" value="ECO:0007669"/>
    <property type="project" value="TreeGrafter"/>
</dbReference>
<feature type="domain" description="Hexokinase C-terminal" evidence="8">
    <location>
        <begin position="291"/>
        <end position="558"/>
    </location>
</feature>
<keyword evidence="4 6" id="KW-0418">Kinase</keyword>
<dbReference type="Gene3D" id="3.40.367.20">
    <property type="match status" value="1"/>
</dbReference>
<dbReference type="GO" id="GO:0004340">
    <property type="term" value="F:glucokinase activity"/>
    <property type="evidence" value="ECO:0007669"/>
    <property type="project" value="TreeGrafter"/>
</dbReference>
<evidence type="ECO:0000256" key="4">
    <source>
        <dbReference type="ARBA" id="ARBA00022777"/>
    </source>
</evidence>
<feature type="domain" description="Hexokinase N-terminal" evidence="7">
    <location>
        <begin position="92"/>
        <end position="284"/>
    </location>
</feature>
<keyword evidence="5 6" id="KW-0067">ATP-binding</keyword>
<gene>
    <name evidence="9" type="ORF">SMACR_03834</name>
</gene>
<dbReference type="GO" id="GO:0019158">
    <property type="term" value="F:mannokinase activity"/>
    <property type="evidence" value="ECO:0007669"/>
    <property type="project" value="TreeGrafter"/>
</dbReference>
<evidence type="ECO:0000256" key="3">
    <source>
        <dbReference type="ARBA" id="ARBA00022741"/>
    </source>
</evidence>
<protein>
    <recommendedName>
        <fullName evidence="6">Phosphotransferase</fullName>
        <ecNumber evidence="6">2.7.1.-</ecNumber>
    </recommendedName>
</protein>
<dbReference type="GO" id="GO:0006013">
    <property type="term" value="P:mannose metabolic process"/>
    <property type="evidence" value="ECO:0007669"/>
    <property type="project" value="TreeGrafter"/>
</dbReference>
<evidence type="ECO:0000313" key="9">
    <source>
        <dbReference type="EMBL" id="KAA8630176.1"/>
    </source>
</evidence>
<name>A0A8S8ZMQ2_SORMA</name>
<dbReference type="GO" id="GO:0006096">
    <property type="term" value="P:glycolytic process"/>
    <property type="evidence" value="ECO:0007669"/>
    <property type="project" value="UniProtKB-KW"/>
</dbReference>
<dbReference type="Pfam" id="PF03727">
    <property type="entry name" value="Hexokinase_2"/>
    <property type="match status" value="1"/>
</dbReference>
<dbReference type="GO" id="GO:0008865">
    <property type="term" value="F:fructokinase activity"/>
    <property type="evidence" value="ECO:0007669"/>
    <property type="project" value="TreeGrafter"/>
</dbReference>
<dbReference type="Pfam" id="PF00349">
    <property type="entry name" value="Hexokinase_1"/>
    <property type="match status" value="1"/>
</dbReference>
<keyword evidence="2 6" id="KW-0808">Transferase</keyword>
<comment type="similarity">
    <text evidence="1 6">Belongs to the hexokinase family.</text>
</comment>
<dbReference type="GO" id="GO:0005536">
    <property type="term" value="F:D-glucose binding"/>
    <property type="evidence" value="ECO:0007669"/>
    <property type="project" value="InterPro"/>
</dbReference>
<dbReference type="InterPro" id="IPR043129">
    <property type="entry name" value="ATPase_NBD"/>
</dbReference>
<dbReference type="Proteomes" id="UP000433876">
    <property type="component" value="Unassembled WGS sequence"/>
</dbReference>
<reference evidence="9 10" key="1">
    <citation type="submission" date="2017-07" db="EMBL/GenBank/DDBJ databases">
        <title>Genome sequence of the Sordaria macrospora wild type strain R19027.</title>
        <authorList>
            <person name="Nowrousian M."/>
            <person name="Teichert I."/>
            <person name="Kueck U."/>
        </authorList>
    </citation>
    <scope>NUCLEOTIDE SEQUENCE [LARGE SCALE GENOMIC DNA]</scope>
    <source>
        <strain evidence="9 10">R19027</strain>
        <tissue evidence="9">Mycelium</tissue>
    </source>
</reference>
<dbReference type="GO" id="GO:0005524">
    <property type="term" value="F:ATP binding"/>
    <property type="evidence" value="ECO:0007669"/>
    <property type="project" value="UniProtKB-UniRule"/>
</dbReference>
<evidence type="ECO:0000256" key="2">
    <source>
        <dbReference type="ARBA" id="ARBA00022679"/>
    </source>
</evidence>
<dbReference type="Gene3D" id="3.30.420.40">
    <property type="match status" value="1"/>
</dbReference>
<keyword evidence="6" id="KW-0324">Glycolysis</keyword>
<dbReference type="FunFam" id="3.40.367.20:FF:000011">
    <property type="entry name" value="Phosphotransferase"/>
    <property type="match status" value="1"/>
</dbReference>
<dbReference type="EC" id="2.7.1.-" evidence="6"/>
<dbReference type="PANTHER" id="PTHR19443:SF24">
    <property type="entry name" value="PHOSPHOTRANSFERASE"/>
    <property type="match status" value="1"/>
</dbReference>
<comment type="caution">
    <text evidence="9">The sequence shown here is derived from an EMBL/GenBank/DDBJ whole genome shotgun (WGS) entry which is preliminary data.</text>
</comment>
<evidence type="ECO:0000256" key="5">
    <source>
        <dbReference type="ARBA" id="ARBA00022840"/>
    </source>
</evidence>
<dbReference type="AlphaFoldDB" id="A0A8S8ZMQ2"/>
<dbReference type="InterPro" id="IPR001312">
    <property type="entry name" value="Hexokinase"/>
</dbReference>
<dbReference type="InterPro" id="IPR022672">
    <property type="entry name" value="Hexokinase_N"/>
</dbReference>
<dbReference type="GO" id="GO:0005829">
    <property type="term" value="C:cytosol"/>
    <property type="evidence" value="ECO:0007669"/>
    <property type="project" value="TreeGrafter"/>
</dbReference>
<dbReference type="InterPro" id="IPR022673">
    <property type="entry name" value="Hexokinase_C"/>
</dbReference>
<dbReference type="PANTHER" id="PTHR19443">
    <property type="entry name" value="HEXOKINASE"/>
    <property type="match status" value="1"/>
</dbReference>
<dbReference type="GO" id="GO:0005739">
    <property type="term" value="C:mitochondrion"/>
    <property type="evidence" value="ECO:0007669"/>
    <property type="project" value="TreeGrafter"/>
</dbReference>
<dbReference type="GO" id="GO:0001678">
    <property type="term" value="P:intracellular glucose homeostasis"/>
    <property type="evidence" value="ECO:0007669"/>
    <property type="project" value="InterPro"/>
</dbReference>
<sequence>MASLKRLIIDALKSLSRGRSFLQTLLAFWISPKSDPTKVKQTRKFQRARDEFLKEAKELLLGPIDSNRFLRHDHSLIIPNNSDTNPNLDDPLLLLSRKLKAQFLEGLQTKPTCMLPSYNHQLPGGHERGRYLAVDIGGSTLRVGLVDLKGREITNDGDNTIVHLDNHTIDKGARSLRGTDFFKWMAQKIETSVKRTIDAGHISREEYESGDPLPLGMAWSFPLEQTSPNGGNICPMGKSFLACDGLIGQDLGATCNMVFRELEVNVEVVSIVNDSNATLLSSAYFNPSTRFGLILGTGVNIAAHLPINLIGKPKFGDRPDSWYEQASHVMVNTELGMFGHGILPLTRWDKILKAGHERPDFQPLEHPVSGYYLGEVFRIALLEAIKTTGVLGGEIPPLLLEAYFMDTETMSLMVDGLDSGGKAKEVFSQLYHLPSGLPSTEDMQVIQQLAGYIAQRSASIVAASLFVLWELKNEAEQILLDELEPESPFSEETAVELQIERTTVGYTGSVLSHFPGYKETLQSYLNQLIVSSGNDLKERRIELVQAKESSLLGAAVSLAGMVEEEGRMKVDEKGST</sequence>